<keyword evidence="3" id="KW-1185">Reference proteome</keyword>
<sequence>MTTTHSRSRSVQDPYLQPSVRQRAVSSTGTGSPHSFVSNIAVVAGPTAPSGQYYGVFLGEPQKGYPSSKHSSEQASPSHTHTTFKSTGTSAGSVYGNSTVHHSDMRSKHSSVAFPTASTSNQAVRHEAPSRSRYASGATPPYHAIRVDASTSHRASIAPPAKTSQPVVMPPSALKRERRSTLSGSSGSSAELPAADLRYLCKFAMGSISECLRRPLHSALFPRLMKTDDVLSRMHTVLYAMATDPTLLNPHDSAEITKHLKNFQSFLYKLVDARSSKQDHLVQLEGFYRTLAGYGLRLETALMIRDLEVKINDLTFQHNVSQQASVEIHEEALKLKSDRHSSRSAATRERLRKSQEELDEMHEERVSLRHKIDKTKDELWKLKQQRDLAGGAKTVRFNN</sequence>
<proteinExistence type="predicted"/>
<evidence type="ECO:0000256" key="1">
    <source>
        <dbReference type="SAM" id="MobiDB-lite"/>
    </source>
</evidence>
<protein>
    <submittedName>
        <fullName evidence="2">Uncharacterized protein</fullName>
    </submittedName>
</protein>
<reference evidence="3" key="2">
    <citation type="submission" date="2015-01" db="EMBL/GenBank/DDBJ databases">
        <title>Evolutionary Origins and Diversification of the Mycorrhizal Mutualists.</title>
        <authorList>
            <consortium name="DOE Joint Genome Institute"/>
            <consortium name="Mycorrhizal Genomics Consortium"/>
            <person name="Kohler A."/>
            <person name="Kuo A."/>
            <person name="Nagy L.G."/>
            <person name="Floudas D."/>
            <person name="Copeland A."/>
            <person name="Barry K.W."/>
            <person name="Cichocki N."/>
            <person name="Veneault-Fourrey C."/>
            <person name="LaButti K."/>
            <person name="Lindquist E.A."/>
            <person name="Lipzen A."/>
            <person name="Lundell T."/>
            <person name="Morin E."/>
            <person name="Murat C."/>
            <person name="Riley R."/>
            <person name="Ohm R."/>
            <person name="Sun H."/>
            <person name="Tunlid A."/>
            <person name="Henrissat B."/>
            <person name="Grigoriev I.V."/>
            <person name="Hibbett D.S."/>
            <person name="Martin F."/>
        </authorList>
    </citation>
    <scope>NUCLEOTIDE SEQUENCE [LARGE SCALE GENOMIC DNA]</scope>
    <source>
        <strain evidence="3">MAFF 305830</strain>
    </source>
</reference>
<feature type="region of interest" description="Disordered" evidence="1">
    <location>
        <begin position="64"/>
        <end position="138"/>
    </location>
</feature>
<dbReference type="Proteomes" id="UP000054097">
    <property type="component" value="Unassembled WGS sequence"/>
</dbReference>
<gene>
    <name evidence="2" type="ORF">M408DRAFT_332420</name>
</gene>
<dbReference type="AlphaFoldDB" id="A0A0C2X1E2"/>
<feature type="compositionally biased region" description="Polar residues" evidence="1">
    <location>
        <begin position="73"/>
        <end position="100"/>
    </location>
</feature>
<feature type="region of interest" description="Disordered" evidence="1">
    <location>
        <begin position="1"/>
        <end position="36"/>
    </location>
</feature>
<feature type="compositionally biased region" description="Polar residues" evidence="1">
    <location>
        <begin position="1"/>
        <end position="11"/>
    </location>
</feature>
<feature type="region of interest" description="Disordered" evidence="1">
    <location>
        <begin position="337"/>
        <end position="363"/>
    </location>
</feature>
<accession>A0A0C2X1E2</accession>
<dbReference type="OrthoDB" id="3251085at2759"/>
<evidence type="ECO:0000313" key="3">
    <source>
        <dbReference type="Proteomes" id="UP000054097"/>
    </source>
</evidence>
<evidence type="ECO:0000313" key="2">
    <source>
        <dbReference type="EMBL" id="KIM23332.1"/>
    </source>
</evidence>
<reference evidence="2 3" key="1">
    <citation type="submission" date="2014-04" db="EMBL/GenBank/DDBJ databases">
        <authorList>
            <consortium name="DOE Joint Genome Institute"/>
            <person name="Kuo A."/>
            <person name="Zuccaro A."/>
            <person name="Kohler A."/>
            <person name="Nagy L.G."/>
            <person name="Floudas D."/>
            <person name="Copeland A."/>
            <person name="Barry K.W."/>
            <person name="Cichocki N."/>
            <person name="Veneault-Fourrey C."/>
            <person name="LaButti K."/>
            <person name="Lindquist E.A."/>
            <person name="Lipzen A."/>
            <person name="Lundell T."/>
            <person name="Morin E."/>
            <person name="Murat C."/>
            <person name="Sun H."/>
            <person name="Tunlid A."/>
            <person name="Henrissat B."/>
            <person name="Grigoriev I.V."/>
            <person name="Hibbett D.S."/>
            <person name="Martin F."/>
            <person name="Nordberg H.P."/>
            <person name="Cantor M.N."/>
            <person name="Hua S.X."/>
        </authorList>
    </citation>
    <scope>NUCLEOTIDE SEQUENCE [LARGE SCALE GENOMIC DNA]</scope>
    <source>
        <strain evidence="2 3">MAFF 305830</strain>
    </source>
</reference>
<dbReference type="HOGENOM" id="CLU_739905_0_0_1"/>
<organism evidence="2 3">
    <name type="scientific">Serendipita vermifera MAFF 305830</name>
    <dbReference type="NCBI Taxonomy" id="933852"/>
    <lineage>
        <taxon>Eukaryota</taxon>
        <taxon>Fungi</taxon>
        <taxon>Dikarya</taxon>
        <taxon>Basidiomycota</taxon>
        <taxon>Agaricomycotina</taxon>
        <taxon>Agaricomycetes</taxon>
        <taxon>Sebacinales</taxon>
        <taxon>Serendipitaceae</taxon>
        <taxon>Serendipita</taxon>
    </lineage>
</organism>
<name>A0A0C2X1E2_SERVB</name>
<feature type="compositionally biased region" description="Polar residues" evidence="1">
    <location>
        <begin position="24"/>
        <end position="36"/>
    </location>
</feature>
<dbReference type="EMBL" id="KN824339">
    <property type="protein sequence ID" value="KIM23332.1"/>
    <property type="molecule type" value="Genomic_DNA"/>
</dbReference>
<feature type="region of interest" description="Disordered" evidence="1">
    <location>
        <begin position="151"/>
        <end position="190"/>
    </location>
</feature>